<comment type="caution">
    <text evidence="1">The sequence shown here is derived from an EMBL/GenBank/DDBJ whole genome shotgun (WGS) entry which is preliminary data.</text>
</comment>
<organism evidence="1 2">
    <name type="scientific">Erythroxylum novogranatense</name>
    <dbReference type="NCBI Taxonomy" id="1862640"/>
    <lineage>
        <taxon>Eukaryota</taxon>
        <taxon>Viridiplantae</taxon>
        <taxon>Streptophyta</taxon>
        <taxon>Embryophyta</taxon>
        <taxon>Tracheophyta</taxon>
        <taxon>Spermatophyta</taxon>
        <taxon>Magnoliopsida</taxon>
        <taxon>eudicotyledons</taxon>
        <taxon>Gunneridae</taxon>
        <taxon>Pentapetalae</taxon>
        <taxon>rosids</taxon>
        <taxon>fabids</taxon>
        <taxon>Malpighiales</taxon>
        <taxon>Erythroxylaceae</taxon>
        <taxon>Erythroxylum</taxon>
    </lineage>
</organism>
<gene>
    <name evidence="1" type="ORF">K2173_026764</name>
</gene>
<name>A0AAV8TXD5_9ROSI</name>
<sequence>MLQPAAIQSSSSSLRLKFYFPNLHGSSDLDLGRCRPLCLCRLSLLSSSIVFIIIDYASHEIWSISR</sequence>
<dbReference type="Proteomes" id="UP001159364">
    <property type="component" value="Linkage Group LG02"/>
</dbReference>
<evidence type="ECO:0000313" key="1">
    <source>
        <dbReference type="EMBL" id="KAJ8771587.1"/>
    </source>
</evidence>
<dbReference type="AlphaFoldDB" id="A0AAV8TXD5"/>
<evidence type="ECO:0000313" key="2">
    <source>
        <dbReference type="Proteomes" id="UP001159364"/>
    </source>
</evidence>
<accession>A0AAV8TXD5</accession>
<keyword evidence="2" id="KW-1185">Reference proteome</keyword>
<protein>
    <submittedName>
        <fullName evidence="1">Uncharacterized protein</fullName>
    </submittedName>
</protein>
<dbReference type="EMBL" id="JAIWQS010000002">
    <property type="protein sequence ID" value="KAJ8771587.1"/>
    <property type="molecule type" value="Genomic_DNA"/>
</dbReference>
<proteinExistence type="predicted"/>
<reference evidence="1 2" key="1">
    <citation type="submission" date="2021-09" db="EMBL/GenBank/DDBJ databases">
        <title>Genomic insights and catalytic innovation underlie evolution of tropane alkaloids biosynthesis.</title>
        <authorList>
            <person name="Wang Y.-J."/>
            <person name="Tian T."/>
            <person name="Huang J.-P."/>
            <person name="Huang S.-X."/>
        </authorList>
    </citation>
    <scope>NUCLEOTIDE SEQUENCE [LARGE SCALE GENOMIC DNA]</scope>
    <source>
        <strain evidence="1">KIB-2018</strain>
        <tissue evidence="1">Leaf</tissue>
    </source>
</reference>